<evidence type="ECO:0000256" key="4">
    <source>
        <dbReference type="ARBA" id="ARBA00023136"/>
    </source>
</evidence>
<evidence type="ECO:0000256" key="5">
    <source>
        <dbReference type="SAM" id="Phobius"/>
    </source>
</evidence>
<organism evidence="7 8">
    <name type="scientific">Roseibium denhamense</name>
    <dbReference type="NCBI Taxonomy" id="76305"/>
    <lineage>
        <taxon>Bacteria</taxon>
        <taxon>Pseudomonadati</taxon>
        <taxon>Pseudomonadota</taxon>
        <taxon>Alphaproteobacteria</taxon>
        <taxon>Hyphomicrobiales</taxon>
        <taxon>Stappiaceae</taxon>
        <taxon>Roseibium</taxon>
    </lineage>
</organism>
<feature type="transmembrane region" description="Helical" evidence="5">
    <location>
        <begin position="110"/>
        <end position="132"/>
    </location>
</feature>
<evidence type="ECO:0000256" key="2">
    <source>
        <dbReference type="ARBA" id="ARBA00022692"/>
    </source>
</evidence>
<protein>
    <recommendedName>
        <fullName evidence="6">TMEM205-like domain-containing protein</fullName>
    </recommendedName>
</protein>
<keyword evidence="8" id="KW-1185">Reference proteome</keyword>
<evidence type="ECO:0000256" key="1">
    <source>
        <dbReference type="ARBA" id="ARBA00004370"/>
    </source>
</evidence>
<feature type="domain" description="TMEM205-like" evidence="6">
    <location>
        <begin position="9"/>
        <end position="100"/>
    </location>
</feature>
<name>A0ABY1P790_9HYPH</name>
<reference evidence="7 8" key="1">
    <citation type="submission" date="2017-05" db="EMBL/GenBank/DDBJ databases">
        <authorList>
            <person name="Varghese N."/>
            <person name="Submissions S."/>
        </authorList>
    </citation>
    <scope>NUCLEOTIDE SEQUENCE [LARGE SCALE GENOMIC DNA]</scope>
    <source>
        <strain evidence="7 8">DSM 15949</strain>
    </source>
</reference>
<dbReference type="InterPro" id="IPR025423">
    <property type="entry name" value="TMEM205-like"/>
</dbReference>
<dbReference type="EMBL" id="FXTT01000003">
    <property type="protein sequence ID" value="SMP26814.1"/>
    <property type="molecule type" value="Genomic_DNA"/>
</dbReference>
<sequence>MIVSAFTLLATALLFGGMTLYSFGFAAFVFTALPADTAGPLIRKAFPHFYLFVMGVSAIAACGAAFIDPLSCALLIATVLSTVYARQILMPAINDATDAGQTKRFKTRHLVSVLITLSHIAAAAVVLIRVAGAEG</sequence>
<dbReference type="RefSeq" id="WP_155192776.1">
    <property type="nucleotide sequence ID" value="NZ_BAAAEA010000002.1"/>
</dbReference>
<keyword evidence="3 5" id="KW-1133">Transmembrane helix</keyword>
<evidence type="ECO:0000259" key="6">
    <source>
        <dbReference type="Pfam" id="PF13664"/>
    </source>
</evidence>
<accession>A0ABY1P790</accession>
<evidence type="ECO:0000313" key="7">
    <source>
        <dbReference type="EMBL" id="SMP26814.1"/>
    </source>
</evidence>
<dbReference type="Proteomes" id="UP001157914">
    <property type="component" value="Unassembled WGS sequence"/>
</dbReference>
<evidence type="ECO:0000256" key="3">
    <source>
        <dbReference type="ARBA" id="ARBA00022989"/>
    </source>
</evidence>
<evidence type="ECO:0000313" key="8">
    <source>
        <dbReference type="Proteomes" id="UP001157914"/>
    </source>
</evidence>
<comment type="caution">
    <text evidence="7">The sequence shown here is derived from an EMBL/GenBank/DDBJ whole genome shotgun (WGS) entry which is preliminary data.</text>
</comment>
<keyword evidence="4 5" id="KW-0472">Membrane</keyword>
<gene>
    <name evidence="7" type="ORF">SAMN06265374_2798</name>
</gene>
<comment type="subcellular location">
    <subcellularLocation>
        <location evidence="1">Membrane</location>
    </subcellularLocation>
</comment>
<proteinExistence type="predicted"/>
<keyword evidence="2 5" id="KW-0812">Transmembrane</keyword>
<feature type="transmembrane region" description="Helical" evidence="5">
    <location>
        <begin position="50"/>
        <end position="80"/>
    </location>
</feature>
<dbReference type="Pfam" id="PF13664">
    <property type="entry name" value="DUF4149"/>
    <property type="match status" value="1"/>
</dbReference>